<evidence type="ECO:0008006" key="4">
    <source>
        <dbReference type="Google" id="ProtNLM"/>
    </source>
</evidence>
<proteinExistence type="predicted"/>
<dbReference type="Proteomes" id="UP000317909">
    <property type="component" value="Chromosome"/>
</dbReference>
<dbReference type="Pfam" id="PF10990">
    <property type="entry name" value="DUF2809"/>
    <property type="match status" value="1"/>
</dbReference>
<dbReference type="KEGG" id="llh:I41_50780"/>
<dbReference type="OrthoDB" id="5360192at2"/>
<sequence>MSDLRPAARSRLLYAPLLLLSIALGLASRRYAAALPSFISAYAGDALWAAMVFWIAALLFPLARTRILASAALGISVAVELSQIYHAPWIDDLRAARLGALALGHGFLWSDLLCYAAGVAAAAAVDLVLCRSQRRRVRMRNIKQATGVR</sequence>
<evidence type="ECO:0000313" key="2">
    <source>
        <dbReference type="EMBL" id="QDT75835.1"/>
    </source>
</evidence>
<keyword evidence="1" id="KW-1133">Transmembrane helix</keyword>
<dbReference type="RefSeq" id="WP_145435610.1">
    <property type="nucleotide sequence ID" value="NZ_CP036339.1"/>
</dbReference>
<gene>
    <name evidence="2" type="ORF">I41_50780</name>
</gene>
<keyword evidence="3" id="KW-1185">Reference proteome</keyword>
<accession>A0A517U5C3</accession>
<reference evidence="2 3" key="1">
    <citation type="submission" date="2019-02" db="EMBL/GenBank/DDBJ databases">
        <title>Deep-cultivation of Planctomycetes and their phenomic and genomic characterization uncovers novel biology.</title>
        <authorList>
            <person name="Wiegand S."/>
            <person name="Jogler M."/>
            <person name="Boedeker C."/>
            <person name="Pinto D."/>
            <person name="Vollmers J."/>
            <person name="Rivas-Marin E."/>
            <person name="Kohn T."/>
            <person name="Peeters S.H."/>
            <person name="Heuer A."/>
            <person name="Rast P."/>
            <person name="Oberbeckmann S."/>
            <person name="Bunk B."/>
            <person name="Jeske O."/>
            <person name="Meyerdierks A."/>
            <person name="Storesund J.E."/>
            <person name="Kallscheuer N."/>
            <person name="Luecker S."/>
            <person name="Lage O.M."/>
            <person name="Pohl T."/>
            <person name="Merkel B.J."/>
            <person name="Hornburger P."/>
            <person name="Mueller R.-W."/>
            <person name="Bruemmer F."/>
            <person name="Labrenz M."/>
            <person name="Spormann A.M."/>
            <person name="Op den Camp H."/>
            <person name="Overmann J."/>
            <person name="Amann R."/>
            <person name="Jetten M.S.M."/>
            <person name="Mascher T."/>
            <person name="Medema M.H."/>
            <person name="Devos D.P."/>
            <person name="Kaster A.-K."/>
            <person name="Ovreas L."/>
            <person name="Rohde M."/>
            <person name="Galperin M.Y."/>
            <person name="Jogler C."/>
        </authorList>
    </citation>
    <scope>NUCLEOTIDE SEQUENCE [LARGE SCALE GENOMIC DNA]</scope>
    <source>
        <strain evidence="2 3">I41</strain>
    </source>
</reference>
<feature type="transmembrane region" description="Helical" evidence="1">
    <location>
        <begin position="107"/>
        <end position="130"/>
    </location>
</feature>
<keyword evidence="1" id="KW-0812">Transmembrane</keyword>
<dbReference type="InterPro" id="IPR021257">
    <property type="entry name" value="DUF2809"/>
</dbReference>
<name>A0A517U5C3_9BACT</name>
<evidence type="ECO:0000256" key="1">
    <source>
        <dbReference type="SAM" id="Phobius"/>
    </source>
</evidence>
<evidence type="ECO:0000313" key="3">
    <source>
        <dbReference type="Proteomes" id="UP000317909"/>
    </source>
</evidence>
<dbReference type="AlphaFoldDB" id="A0A517U5C3"/>
<organism evidence="2 3">
    <name type="scientific">Lacipirellula limnantheis</name>
    <dbReference type="NCBI Taxonomy" id="2528024"/>
    <lineage>
        <taxon>Bacteria</taxon>
        <taxon>Pseudomonadati</taxon>
        <taxon>Planctomycetota</taxon>
        <taxon>Planctomycetia</taxon>
        <taxon>Pirellulales</taxon>
        <taxon>Lacipirellulaceae</taxon>
        <taxon>Lacipirellula</taxon>
    </lineage>
</organism>
<feature type="transmembrane region" description="Helical" evidence="1">
    <location>
        <begin position="42"/>
        <end position="60"/>
    </location>
</feature>
<keyword evidence="1" id="KW-0472">Membrane</keyword>
<feature type="transmembrane region" description="Helical" evidence="1">
    <location>
        <begin position="67"/>
        <end position="87"/>
    </location>
</feature>
<dbReference type="EMBL" id="CP036339">
    <property type="protein sequence ID" value="QDT75835.1"/>
    <property type="molecule type" value="Genomic_DNA"/>
</dbReference>
<protein>
    <recommendedName>
        <fullName evidence="4">DUF2809 domain-containing protein</fullName>
    </recommendedName>
</protein>